<reference evidence="1 2" key="1">
    <citation type="journal article" date="2007" name="Proc. Natl. Acad. Sci. U.S.A.">
        <title>Genome dynamics in a natural archaeal population.</title>
        <authorList>
            <person name="Allen E.E."/>
            <person name="Tyson G.W."/>
            <person name="Whitaker R.J."/>
            <person name="Detter J.C."/>
            <person name="Richardson P.M."/>
            <person name="Banfield J.F."/>
        </authorList>
    </citation>
    <scope>NUCLEOTIDE SEQUENCE [LARGE SCALE GENOMIC DNA]</scope>
    <source>
        <strain evidence="2">fer1</strain>
    </source>
</reference>
<name>S0AU06_FERAC</name>
<evidence type="ECO:0000313" key="2">
    <source>
        <dbReference type="Proteomes" id="UP000014660"/>
    </source>
</evidence>
<proteinExistence type="predicted"/>
<dbReference type="KEGG" id="fac:FACI_IFERC01G1801"/>
<evidence type="ECO:0000313" key="1">
    <source>
        <dbReference type="EMBL" id="AGO61779.1"/>
    </source>
</evidence>
<organism evidence="1 2">
    <name type="scientific">Ferroplasma acidarmanus Fer1</name>
    <dbReference type="NCBI Taxonomy" id="333146"/>
    <lineage>
        <taxon>Archaea</taxon>
        <taxon>Methanobacteriati</taxon>
        <taxon>Thermoplasmatota</taxon>
        <taxon>Thermoplasmata</taxon>
        <taxon>Thermoplasmatales</taxon>
        <taxon>Ferroplasmaceae</taxon>
        <taxon>Ferroplasma</taxon>
    </lineage>
</organism>
<dbReference type="AlphaFoldDB" id="S0AU06"/>
<dbReference type="Proteomes" id="UP000014660">
    <property type="component" value="Chromosome"/>
</dbReference>
<protein>
    <submittedName>
        <fullName evidence="1">Uncharacterized protein</fullName>
    </submittedName>
</protein>
<dbReference type="HOGENOM" id="CLU_2712633_0_0_2"/>
<dbReference type="EMBL" id="CP004145">
    <property type="protein sequence ID" value="AGO61779.1"/>
    <property type="molecule type" value="Genomic_DNA"/>
</dbReference>
<keyword evidence="2" id="KW-1185">Reference proteome</keyword>
<sequence>MTYSIFTNYIYHGIDSHIMPEIFVRDEIYKNIADSHSDVSKFVNNVLGQYLDAFKPESRDVMDHYTKHGNGD</sequence>
<accession>S0AU06</accession>
<gene>
    <name evidence="1" type="ORF">FACI_IFERC00001G1801</name>
</gene>